<protein>
    <submittedName>
        <fullName evidence="2">Uncharacterized protein</fullName>
    </submittedName>
</protein>
<evidence type="ECO:0000313" key="2">
    <source>
        <dbReference type="EMBL" id="MPC65051.1"/>
    </source>
</evidence>
<comment type="caution">
    <text evidence="2">The sequence shown here is derived from an EMBL/GenBank/DDBJ whole genome shotgun (WGS) entry which is preliminary data.</text>
</comment>
<feature type="compositionally biased region" description="Low complexity" evidence="1">
    <location>
        <begin position="135"/>
        <end position="156"/>
    </location>
</feature>
<evidence type="ECO:0000256" key="1">
    <source>
        <dbReference type="SAM" id="MobiDB-lite"/>
    </source>
</evidence>
<organism evidence="2 3">
    <name type="scientific">Portunus trituberculatus</name>
    <name type="common">Swimming crab</name>
    <name type="synonym">Neptunus trituberculatus</name>
    <dbReference type="NCBI Taxonomy" id="210409"/>
    <lineage>
        <taxon>Eukaryota</taxon>
        <taxon>Metazoa</taxon>
        <taxon>Ecdysozoa</taxon>
        <taxon>Arthropoda</taxon>
        <taxon>Crustacea</taxon>
        <taxon>Multicrustacea</taxon>
        <taxon>Malacostraca</taxon>
        <taxon>Eumalacostraca</taxon>
        <taxon>Eucarida</taxon>
        <taxon>Decapoda</taxon>
        <taxon>Pleocyemata</taxon>
        <taxon>Brachyura</taxon>
        <taxon>Eubrachyura</taxon>
        <taxon>Portunoidea</taxon>
        <taxon>Portunidae</taxon>
        <taxon>Portuninae</taxon>
        <taxon>Portunus</taxon>
    </lineage>
</organism>
<sequence>MSVAATASVREGRLRSPGMVAAVAAASPPLRTGAPRDFVKSKRDFFERGLSEASLKVPRVPAPLERGLSVDSFRWRRENEAQRLVKYRSASSLASVDSGLSLSRSNSVGSSEDLRHTPLSRSCSNERLCRRRRSSGCSSSSRFSSLTRSSTTLSLHRLTHDDAPARRPRSQASSPPSSPDPPDPVLPDLLPPPLPPKRRPPLPPRRSSSEAPPLPPKFLRQPVWDGDSDGGSEGTSDVSLPEYLVDGDDSLEPDATGAPRGAVRGTIPESFPFRDPLHKFLADLGHALSTEVVIKNVYGARPGHLDLHAHTTPTPTPTPTDIAYSMPQSTAPARPPSLPREASLGSGPDQPVSKKYRTELQVTPAAR</sequence>
<dbReference type="AlphaFoldDB" id="A0A5B7GXD1"/>
<accession>A0A5B7GXD1</accession>
<keyword evidence="3" id="KW-1185">Reference proteome</keyword>
<feature type="compositionally biased region" description="Pro residues" evidence="1">
    <location>
        <begin position="176"/>
        <end position="195"/>
    </location>
</feature>
<feature type="region of interest" description="Disordered" evidence="1">
    <location>
        <begin position="305"/>
        <end position="367"/>
    </location>
</feature>
<feature type="region of interest" description="Disordered" evidence="1">
    <location>
        <begin position="96"/>
        <end position="268"/>
    </location>
</feature>
<gene>
    <name evidence="2" type="ORF">E2C01_059175</name>
</gene>
<reference evidence="2 3" key="1">
    <citation type="submission" date="2019-05" db="EMBL/GenBank/DDBJ databases">
        <title>Another draft genome of Portunus trituberculatus and its Hox gene families provides insights of decapod evolution.</title>
        <authorList>
            <person name="Jeong J.-H."/>
            <person name="Song I."/>
            <person name="Kim S."/>
            <person name="Choi T."/>
            <person name="Kim D."/>
            <person name="Ryu S."/>
            <person name="Kim W."/>
        </authorList>
    </citation>
    <scope>NUCLEOTIDE SEQUENCE [LARGE SCALE GENOMIC DNA]</scope>
    <source>
        <tissue evidence="2">Muscle</tissue>
    </source>
</reference>
<evidence type="ECO:0000313" key="3">
    <source>
        <dbReference type="Proteomes" id="UP000324222"/>
    </source>
</evidence>
<dbReference type="EMBL" id="VSRR010022866">
    <property type="protein sequence ID" value="MPC65051.1"/>
    <property type="molecule type" value="Genomic_DNA"/>
</dbReference>
<proteinExistence type="predicted"/>
<name>A0A5B7GXD1_PORTR</name>
<feature type="compositionally biased region" description="Low complexity" evidence="1">
    <location>
        <begin position="96"/>
        <end position="111"/>
    </location>
</feature>
<dbReference type="Proteomes" id="UP000324222">
    <property type="component" value="Unassembled WGS sequence"/>
</dbReference>